<reference evidence="1 2" key="1">
    <citation type="journal article" date="2019" name="Commun. Biol.">
        <title>The bagworm genome reveals a unique fibroin gene that provides high tensile strength.</title>
        <authorList>
            <person name="Kono N."/>
            <person name="Nakamura H."/>
            <person name="Ohtoshi R."/>
            <person name="Tomita M."/>
            <person name="Numata K."/>
            <person name="Arakawa K."/>
        </authorList>
    </citation>
    <scope>NUCLEOTIDE SEQUENCE [LARGE SCALE GENOMIC DNA]</scope>
</reference>
<protein>
    <submittedName>
        <fullName evidence="1">Uncharacterized protein</fullName>
    </submittedName>
</protein>
<keyword evidence="2" id="KW-1185">Reference proteome</keyword>
<evidence type="ECO:0000313" key="1">
    <source>
        <dbReference type="EMBL" id="GBP35848.1"/>
    </source>
</evidence>
<accession>A0A4C1VA08</accession>
<dbReference type="Proteomes" id="UP000299102">
    <property type="component" value="Unassembled WGS sequence"/>
</dbReference>
<organism evidence="1 2">
    <name type="scientific">Eumeta variegata</name>
    <name type="common">Bagworm moth</name>
    <name type="synonym">Eumeta japonica</name>
    <dbReference type="NCBI Taxonomy" id="151549"/>
    <lineage>
        <taxon>Eukaryota</taxon>
        <taxon>Metazoa</taxon>
        <taxon>Ecdysozoa</taxon>
        <taxon>Arthropoda</taxon>
        <taxon>Hexapoda</taxon>
        <taxon>Insecta</taxon>
        <taxon>Pterygota</taxon>
        <taxon>Neoptera</taxon>
        <taxon>Endopterygota</taxon>
        <taxon>Lepidoptera</taxon>
        <taxon>Glossata</taxon>
        <taxon>Ditrysia</taxon>
        <taxon>Tineoidea</taxon>
        <taxon>Psychidae</taxon>
        <taxon>Oiketicinae</taxon>
        <taxon>Eumeta</taxon>
    </lineage>
</organism>
<comment type="caution">
    <text evidence="1">The sequence shown here is derived from an EMBL/GenBank/DDBJ whole genome shotgun (WGS) entry which is preliminary data.</text>
</comment>
<proteinExistence type="predicted"/>
<gene>
    <name evidence="1" type="ORF">EVAR_27769_1</name>
</gene>
<dbReference type="EMBL" id="BGZK01000310">
    <property type="protein sequence ID" value="GBP35848.1"/>
    <property type="molecule type" value="Genomic_DNA"/>
</dbReference>
<sequence length="72" mass="7985">MLMHPPYSSDLAPSEFFSTHQHKSLHTVTCSYRNCEFNSATAHTQPPDDTTPIPCRSSLKAFAEADSPCVED</sequence>
<evidence type="ECO:0000313" key="2">
    <source>
        <dbReference type="Proteomes" id="UP000299102"/>
    </source>
</evidence>
<name>A0A4C1VA08_EUMVA</name>
<dbReference type="AlphaFoldDB" id="A0A4C1VA08"/>